<reference evidence="12" key="1">
    <citation type="submission" date="2024-06" db="EMBL/GenBank/DDBJ databases">
        <title>Diversity, functionality, and evolutionary history of bacterial symbionts in false click beetles (Coleoptera, Throscidae).</title>
        <authorList>
            <person name="Wierz J.C."/>
            <person name="Malm H."/>
            <person name="Kaltenpoth M."/>
            <person name="Engl T."/>
        </authorList>
    </citation>
    <scope>NUCLEOTIDE SEQUENCE</scope>
    <source>
        <strain evidence="12">Tcar</strain>
    </source>
</reference>
<gene>
    <name evidence="12" type="primary">mnmA</name>
    <name evidence="12" type="ORF">ABNO60_00530</name>
</gene>
<dbReference type="GO" id="GO:0000049">
    <property type="term" value="F:tRNA binding"/>
    <property type="evidence" value="ECO:0007669"/>
    <property type="project" value="UniProtKB-KW"/>
</dbReference>
<dbReference type="GO" id="GO:0103016">
    <property type="term" value="F:tRNA-uridine 2-sulfurtransferase activity"/>
    <property type="evidence" value="ECO:0007669"/>
    <property type="project" value="UniProtKB-EC"/>
</dbReference>
<name>A0AAU7QSM4_9FLAO</name>
<dbReference type="Gene3D" id="2.40.30.10">
    <property type="entry name" value="Translation factors"/>
    <property type="match status" value="1"/>
</dbReference>
<keyword evidence="2" id="KW-0820">tRNA-binding</keyword>
<sequence length="389" mass="46642">MKKRVIILLSGGVDSTASIILLKKKYNIIGAIFIKISNKCYNNEDENIAILIANKFKIPFYTILLKHEYNKYILKYFINNYYKGYTPNPDIICNYKIKFFFLLKKIKFIKYDYIVTGHYAIIKKKNNKYYLYEAKDKKKDQSYFLSKLNQKQLSKLKFPLGKYKKKYIRFIVKKYNLINYNKKSTKGICFLGKLSIKKILKFKKKGLIKIINNNKISYLYIKNFYYFNFLNINYNIYNSKVIGYHNGSIGYTRGQRKGLKIGGYKNALYIIDTFVKKNIIYVGESIKHNMLYNNALFIKKKFVNFIDKNFYKKIYKKKIIKILSRYRDKQKLQKSYIINNYKGYIILFKNKQYSISRGQFLVFQKKNKILGNGIIDKYNNIKFNEKIFH</sequence>
<evidence type="ECO:0000259" key="11">
    <source>
        <dbReference type="Pfam" id="PF20259"/>
    </source>
</evidence>
<evidence type="ECO:0000259" key="10">
    <source>
        <dbReference type="Pfam" id="PF20258"/>
    </source>
</evidence>
<evidence type="ECO:0000256" key="9">
    <source>
        <dbReference type="ARBA" id="ARBA00051542"/>
    </source>
</evidence>
<dbReference type="EMBL" id="CP157896">
    <property type="protein sequence ID" value="XBT18620.1"/>
    <property type="molecule type" value="Genomic_DNA"/>
</dbReference>
<dbReference type="Gene3D" id="2.30.30.280">
    <property type="entry name" value="Adenine nucleotide alpha hydrolases-like domains"/>
    <property type="match status" value="1"/>
</dbReference>
<evidence type="ECO:0000256" key="6">
    <source>
        <dbReference type="ARBA" id="ARBA00022840"/>
    </source>
</evidence>
<evidence type="ECO:0000256" key="2">
    <source>
        <dbReference type="ARBA" id="ARBA00022555"/>
    </source>
</evidence>
<dbReference type="AlphaFoldDB" id="A0AAU7QSM4"/>
<dbReference type="GO" id="GO:0002143">
    <property type="term" value="P:tRNA wobble position uridine thiolation"/>
    <property type="evidence" value="ECO:0007669"/>
    <property type="project" value="TreeGrafter"/>
</dbReference>
<feature type="domain" description="tRNA-specific 2-thiouridylase MnmA-like C-terminal" evidence="10">
    <location>
        <begin position="309"/>
        <end position="375"/>
    </location>
</feature>
<dbReference type="PANTHER" id="PTHR11933:SF5">
    <property type="entry name" value="MITOCHONDRIAL TRNA-SPECIFIC 2-THIOURIDYLASE 1"/>
    <property type="match status" value="1"/>
</dbReference>
<evidence type="ECO:0000256" key="7">
    <source>
        <dbReference type="ARBA" id="ARBA00022884"/>
    </source>
</evidence>
<dbReference type="NCBIfam" id="TIGR00420">
    <property type="entry name" value="trmU"/>
    <property type="match status" value="1"/>
</dbReference>
<comment type="catalytic activity">
    <reaction evidence="9">
        <text>S-sulfanyl-L-cysteinyl-[protein] + uridine(34) in tRNA + AH2 + ATP = 2-thiouridine(34) in tRNA + L-cysteinyl-[protein] + A + AMP + diphosphate + H(+)</text>
        <dbReference type="Rhea" id="RHEA:47032"/>
        <dbReference type="Rhea" id="RHEA-COMP:10131"/>
        <dbReference type="Rhea" id="RHEA-COMP:11726"/>
        <dbReference type="Rhea" id="RHEA-COMP:11727"/>
        <dbReference type="Rhea" id="RHEA-COMP:11728"/>
        <dbReference type="ChEBI" id="CHEBI:13193"/>
        <dbReference type="ChEBI" id="CHEBI:15378"/>
        <dbReference type="ChEBI" id="CHEBI:17499"/>
        <dbReference type="ChEBI" id="CHEBI:29950"/>
        <dbReference type="ChEBI" id="CHEBI:30616"/>
        <dbReference type="ChEBI" id="CHEBI:33019"/>
        <dbReference type="ChEBI" id="CHEBI:61963"/>
        <dbReference type="ChEBI" id="CHEBI:65315"/>
        <dbReference type="ChEBI" id="CHEBI:87170"/>
        <dbReference type="ChEBI" id="CHEBI:456215"/>
        <dbReference type="EC" id="2.8.1.13"/>
    </reaction>
</comment>
<dbReference type="SUPFAM" id="SSF52402">
    <property type="entry name" value="Adenine nucleotide alpha hydrolases-like"/>
    <property type="match status" value="1"/>
</dbReference>
<dbReference type="Gene3D" id="3.40.50.620">
    <property type="entry name" value="HUPs"/>
    <property type="match status" value="1"/>
</dbReference>
<evidence type="ECO:0000313" key="12">
    <source>
        <dbReference type="EMBL" id="XBT18620.1"/>
    </source>
</evidence>
<dbReference type="InterPro" id="IPR046884">
    <property type="entry name" value="MnmA-like_central"/>
</dbReference>
<accession>A0AAU7QSM4</accession>
<keyword evidence="6" id="KW-0067">ATP-binding</keyword>
<keyword evidence="3 12" id="KW-0808">Transferase</keyword>
<proteinExistence type="predicted"/>
<dbReference type="Pfam" id="PF03054">
    <property type="entry name" value="tRNA_Me_trans"/>
    <property type="match status" value="1"/>
</dbReference>
<dbReference type="EC" id="2.8.1.13" evidence="1"/>
<dbReference type="InterPro" id="IPR014729">
    <property type="entry name" value="Rossmann-like_a/b/a_fold"/>
</dbReference>
<dbReference type="Pfam" id="PF20258">
    <property type="entry name" value="tRNA_Me_trans_C"/>
    <property type="match status" value="1"/>
</dbReference>
<keyword evidence="4" id="KW-0819">tRNA processing</keyword>
<feature type="domain" description="tRNA-specific 2-thiouridylase MnmA-like central" evidence="11">
    <location>
        <begin position="237"/>
        <end position="284"/>
    </location>
</feature>
<protein>
    <recommendedName>
        <fullName evidence="1">tRNA-uridine 2-sulfurtransferase</fullName>
        <ecNumber evidence="1">2.8.1.13</ecNumber>
    </recommendedName>
</protein>
<evidence type="ECO:0000256" key="3">
    <source>
        <dbReference type="ARBA" id="ARBA00022679"/>
    </source>
</evidence>
<evidence type="ECO:0000256" key="5">
    <source>
        <dbReference type="ARBA" id="ARBA00022741"/>
    </source>
</evidence>
<keyword evidence="5" id="KW-0547">Nucleotide-binding</keyword>
<organism evidence="12">
    <name type="scientific">Candidatus Shikimatogenerans sp. Tcar</name>
    <dbReference type="NCBI Taxonomy" id="3158565"/>
    <lineage>
        <taxon>Bacteria</taxon>
        <taxon>Pseudomonadati</taxon>
        <taxon>Bacteroidota</taxon>
        <taxon>Flavobacteriia</taxon>
        <taxon>Flavobacteriales</taxon>
        <taxon>Candidatus Shikimatogenerans</taxon>
    </lineage>
</organism>
<dbReference type="NCBIfam" id="NF001138">
    <property type="entry name" value="PRK00143.1"/>
    <property type="match status" value="1"/>
</dbReference>
<keyword evidence="8" id="KW-1015">Disulfide bond</keyword>
<keyword evidence="7" id="KW-0694">RNA-binding</keyword>
<dbReference type="Pfam" id="PF20259">
    <property type="entry name" value="tRNA_Me_trans_M"/>
    <property type="match status" value="1"/>
</dbReference>
<dbReference type="GO" id="GO:0005524">
    <property type="term" value="F:ATP binding"/>
    <property type="evidence" value="ECO:0007669"/>
    <property type="project" value="UniProtKB-KW"/>
</dbReference>
<dbReference type="InterPro" id="IPR004506">
    <property type="entry name" value="MnmA-like"/>
</dbReference>
<dbReference type="PANTHER" id="PTHR11933">
    <property type="entry name" value="TRNA 5-METHYLAMINOMETHYL-2-THIOURIDYLATE -METHYLTRANSFERASE"/>
    <property type="match status" value="1"/>
</dbReference>
<evidence type="ECO:0000256" key="4">
    <source>
        <dbReference type="ARBA" id="ARBA00022694"/>
    </source>
</evidence>
<evidence type="ECO:0000256" key="1">
    <source>
        <dbReference type="ARBA" id="ARBA00011949"/>
    </source>
</evidence>
<evidence type="ECO:0000256" key="8">
    <source>
        <dbReference type="ARBA" id="ARBA00023157"/>
    </source>
</evidence>
<dbReference type="InterPro" id="IPR046885">
    <property type="entry name" value="MnmA-like_C"/>
</dbReference>
<dbReference type="InterPro" id="IPR023382">
    <property type="entry name" value="MnmA-like_central_sf"/>
</dbReference>